<dbReference type="Proteomes" id="UP000076727">
    <property type="component" value="Unassembled WGS sequence"/>
</dbReference>
<organism evidence="1 2">
    <name type="scientific">Daedalea quercina L-15889</name>
    <dbReference type="NCBI Taxonomy" id="1314783"/>
    <lineage>
        <taxon>Eukaryota</taxon>
        <taxon>Fungi</taxon>
        <taxon>Dikarya</taxon>
        <taxon>Basidiomycota</taxon>
        <taxon>Agaricomycotina</taxon>
        <taxon>Agaricomycetes</taxon>
        <taxon>Polyporales</taxon>
        <taxon>Fomitopsis</taxon>
    </lineage>
</organism>
<keyword evidence="2" id="KW-1185">Reference proteome</keyword>
<protein>
    <submittedName>
        <fullName evidence="1">Uncharacterized protein</fullName>
    </submittedName>
</protein>
<gene>
    <name evidence="1" type="ORF">DAEQUDRAFT_463016</name>
</gene>
<name>A0A165TE08_9APHY</name>
<accession>A0A165TE08</accession>
<proteinExistence type="predicted"/>
<reference evidence="1 2" key="1">
    <citation type="journal article" date="2016" name="Mol. Biol. Evol.">
        <title>Comparative Genomics of Early-Diverging Mushroom-Forming Fungi Provides Insights into the Origins of Lignocellulose Decay Capabilities.</title>
        <authorList>
            <person name="Nagy L.G."/>
            <person name="Riley R."/>
            <person name="Tritt A."/>
            <person name="Adam C."/>
            <person name="Daum C."/>
            <person name="Floudas D."/>
            <person name="Sun H."/>
            <person name="Yadav J.S."/>
            <person name="Pangilinan J."/>
            <person name="Larsson K.H."/>
            <person name="Matsuura K."/>
            <person name="Barry K."/>
            <person name="Labutti K."/>
            <person name="Kuo R."/>
            <person name="Ohm R.A."/>
            <person name="Bhattacharya S.S."/>
            <person name="Shirouzu T."/>
            <person name="Yoshinaga Y."/>
            <person name="Martin F.M."/>
            <person name="Grigoriev I.V."/>
            <person name="Hibbett D.S."/>
        </authorList>
    </citation>
    <scope>NUCLEOTIDE SEQUENCE [LARGE SCALE GENOMIC DNA]</scope>
    <source>
        <strain evidence="1 2">L-15889</strain>
    </source>
</reference>
<evidence type="ECO:0000313" key="2">
    <source>
        <dbReference type="Proteomes" id="UP000076727"/>
    </source>
</evidence>
<dbReference type="AlphaFoldDB" id="A0A165TE08"/>
<evidence type="ECO:0000313" key="1">
    <source>
        <dbReference type="EMBL" id="KZT73301.1"/>
    </source>
</evidence>
<sequence length="127" mass="14227">MFRVSSVCRVNTGMPLRLRRSWGHCLMSSTLMSWLMRVPCQRYAMTERQCLFTRLGAAVQASNSEATVGPSANINKSILLVREDPGNQQTQLAPVVKSFATPSPSCTVCPPHTMTQRTVLDQRRVWT</sequence>
<dbReference type="EMBL" id="KV429037">
    <property type="protein sequence ID" value="KZT73301.1"/>
    <property type="molecule type" value="Genomic_DNA"/>
</dbReference>